<reference evidence="1" key="1">
    <citation type="journal article" date="2015" name="Nature">
        <title>Complex archaea that bridge the gap between prokaryotes and eukaryotes.</title>
        <authorList>
            <person name="Spang A."/>
            <person name="Saw J.H."/>
            <person name="Jorgensen S.L."/>
            <person name="Zaremba-Niedzwiedzka K."/>
            <person name="Martijn J."/>
            <person name="Lind A.E."/>
            <person name="van Eijk R."/>
            <person name="Schleper C."/>
            <person name="Guy L."/>
            <person name="Ettema T.J."/>
        </authorList>
    </citation>
    <scope>NUCLEOTIDE SEQUENCE</scope>
</reference>
<dbReference type="EMBL" id="LAZR01000336">
    <property type="protein sequence ID" value="KKN73817.1"/>
    <property type="molecule type" value="Genomic_DNA"/>
</dbReference>
<name>A0A0F9TG26_9ZZZZ</name>
<accession>A0A0F9TG26</accession>
<sequence>MDEDSKHKIWQQLKMYIGAELARNYPMHGYQFLAPEVADEFLEAMVVTHKRLLGENIPLTKRGVWDRLRERRKK</sequence>
<protein>
    <submittedName>
        <fullName evidence="1">Uncharacterized protein</fullName>
    </submittedName>
</protein>
<gene>
    <name evidence="1" type="ORF">LCGC14_0396190</name>
</gene>
<dbReference type="AlphaFoldDB" id="A0A0F9TG26"/>
<evidence type="ECO:0000313" key="1">
    <source>
        <dbReference type="EMBL" id="KKN73817.1"/>
    </source>
</evidence>
<proteinExistence type="predicted"/>
<organism evidence="1">
    <name type="scientific">marine sediment metagenome</name>
    <dbReference type="NCBI Taxonomy" id="412755"/>
    <lineage>
        <taxon>unclassified sequences</taxon>
        <taxon>metagenomes</taxon>
        <taxon>ecological metagenomes</taxon>
    </lineage>
</organism>
<comment type="caution">
    <text evidence="1">The sequence shown here is derived from an EMBL/GenBank/DDBJ whole genome shotgun (WGS) entry which is preliminary data.</text>
</comment>